<dbReference type="Gene3D" id="1.20.120.1020">
    <property type="entry name" value="Prion-inhibition and propagation, HeLo domain"/>
    <property type="match status" value="1"/>
</dbReference>
<dbReference type="PANTHER" id="PTHR23206:SF7">
    <property type="entry name" value="PROTEIN KINASE DOMAIN-CONTAINING PROTEIN"/>
    <property type="match status" value="1"/>
</dbReference>
<keyword evidence="7" id="KW-1185">Reference proteome</keyword>
<dbReference type="InterPro" id="IPR002110">
    <property type="entry name" value="Ankyrin_rpt"/>
</dbReference>
<dbReference type="InterPro" id="IPR051631">
    <property type="entry name" value="Ankyrin-KH/SAM_domain"/>
</dbReference>
<reference evidence="6" key="1">
    <citation type="submission" date="2022-12" db="EMBL/GenBank/DDBJ databases">
        <authorList>
            <person name="Petersen C."/>
        </authorList>
    </citation>
    <scope>NUCLEOTIDE SEQUENCE</scope>
    <source>
        <strain evidence="6">IBT 35675</strain>
    </source>
</reference>
<feature type="repeat" description="ANK" evidence="3">
    <location>
        <begin position="993"/>
        <end position="1025"/>
    </location>
</feature>
<dbReference type="PANTHER" id="PTHR23206">
    <property type="entry name" value="MASK PROTEIN"/>
    <property type="match status" value="1"/>
</dbReference>
<name>A0A9W9RL22_PENBR</name>
<reference evidence="6" key="2">
    <citation type="journal article" date="2023" name="IMA Fungus">
        <title>Comparative genomic study of the Penicillium genus elucidates a diverse pangenome and 15 lateral gene transfer events.</title>
        <authorList>
            <person name="Petersen C."/>
            <person name="Sorensen T."/>
            <person name="Nielsen M.R."/>
            <person name="Sondergaard T.E."/>
            <person name="Sorensen J.L."/>
            <person name="Fitzpatrick D.A."/>
            <person name="Frisvad J.C."/>
            <person name="Nielsen K.L."/>
        </authorList>
    </citation>
    <scope>NUCLEOTIDE SEQUENCE</scope>
    <source>
        <strain evidence="6">IBT 35675</strain>
    </source>
</reference>
<proteinExistence type="predicted"/>
<feature type="domain" description="Prion-inhibition and propagation HeLo" evidence="4">
    <location>
        <begin position="5"/>
        <end position="92"/>
    </location>
</feature>
<evidence type="ECO:0000259" key="4">
    <source>
        <dbReference type="Pfam" id="PF14479"/>
    </source>
</evidence>
<dbReference type="Proteomes" id="UP001148299">
    <property type="component" value="Unassembled WGS sequence"/>
</dbReference>
<dbReference type="InterPro" id="IPR027417">
    <property type="entry name" value="P-loop_NTPase"/>
</dbReference>
<feature type="repeat" description="ANK" evidence="3">
    <location>
        <begin position="1125"/>
        <end position="1157"/>
    </location>
</feature>
<feature type="repeat" description="ANK" evidence="3">
    <location>
        <begin position="762"/>
        <end position="794"/>
    </location>
</feature>
<dbReference type="InterPro" id="IPR029498">
    <property type="entry name" value="HeLo_dom"/>
</dbReference>
<dbReference type="Pfam" id="PF13637">
    <property type="entry name" value="Ank_4"/>
    <property type="match status" value="1"/>
</dbReference>
<feature type="repeat" description="ANK" evidence="3">
    <location>
        <begin position="795"/>
        <end position="827"/>
    </location>
</feature>
<dbReference type="InterPro" id="IPR036770">
    <property type="entry name" value="Ankyrin_rpt-contain_sf"/>
</dbReference>
<dbReference type="SUPFAM" id="SSF48403">
    <property type="entry name" value="Ankyrin repeat"/>
    <property type="match status" value="2"/>
</dbReference>
<feature type="repeat" description="ANK" evidence="3">
    <location>
        <begin position="1026"/>
        <end position="1058"/>
    </location>
</feature>
<dbReference type="PRINTS" id="PR01415">
    <property type="entry name" value="ANKYRIN"/>
</dbReference>
<gene>
    <name evidence="6" type="ORF">N7541_003037</name>
</gene>
<dbReference type="Pfam" id="PF14479">
    <property type="entry name" value="HeLo"/>
    <property type="match status" value="1"/>
</dbReference>
<comment type="caution">
    <text evidence="6">The sequence shown here is derived from an EMBL/GenBank/DDBJ whole genome shotgun (WGS) entry which is preliminary data.</text>
</comment>
<feature type="domain" description="Nephrocystin 3-like N-terminal" evidence="5">
    <location>
        <begin position="236"/>
        <end position="405"/>
    </location>
</feature>
<feature type="repeat" description="ANK" evidence="3">
    <location>
        <begin position="828"/>
        <end position="860"/>
    </location>
</feature>
<dbReference type="PROSITE" id="PS50297">
    <property type="entry name" value="ANK_REP_REGION"/>
    <property type="match status" value="14"/>
</dbReference>
<feature type="repeat" description="ANK" evidence="3">
    <location>
        <begin position="1092"/>
        <end position="1124"/>
    </location>
</feature>
<dbReference type="CDD" id="cd02249">
    <property type="entry name" value="ZZ"/>
    <property type="match status" value="1"/>
</dbReference>
<feature type="repeat" description="ANK" evidence="3">
    <location>
        <begin position="960"/>
        <end position="992"/>
    </location>
</feature>
<protein>
    <submittedName>
        <fullName evidence="6">Uncharacterized protein</fullName>
    </submittedName>
</protein>
<feature type="repeat" description="ANK" evidence="3">
    <location>
        <begin position="1158"/>
        <end position="1191"/>
    </location>
</feature>
<dbReference type="Pfam" id="PF24883">
    <property type="entry name" value="NPHP3_N"/>
    <property type="match status" value="1"/>
</dbReference>
<dbReference type="Gene3D" id="1.25.40.20">
    <property type="entry name" value="Ankyrin repeat-containing domain"/>
    <property type="match status" value="5"/>
</dbReference>
<keyword evidence="2 3" id="KW-0040">ANK repeat</keyword>
<evidence type="ECO:0000313" key="6">
    <source>
        <dbReference type="EMBL" id="KAJ5362193.1"/>
    </source>
</evidence>
<organism evidence="6 7">
    <name type="scientific">Penicillium brevicompactum</name>
    <dbReference type="NCBI Taxonomy" id="5074"/>
    <lineage>
        <taxon>Eukaryota</taxon>
        <taxon>Fungi</taxon>
        <taxon>Dikarya</taxon>
        <taxon>Ascomycota</taxon>
        <taxon>Pezizomycotina</taxon>
        <taxon>Eurotiomycetes</taxon>
        <taxon>Eurotiomycetidae</taxon>
        <taxon>Eurotiales</taxon>
        <taxon>Aspergillaceae</taxon>
        <taxon>Penicillium</taxon>
    </lineage>
</organism>
<dbReference type="SUPFAM" id="SSF52540">
    <property type="entry name" value="P-loop containing nucleoside triphosphate hydrolases"/>
    <property type="match status" value="1"/>
</dbReference>
<evidence type="ECO:0000256" key="1">
    <source>
        <dbReference type="ARBA" id="ARBA00022737"/>
    </source>
</evidence>
<dbReference type="PROSITE" id="PS50088">
    <property type="entry name" value="ANK_REPEAT"/>
    <property type="match status" value="14"/>
</dbReference>
<feature type="repeat" description="ANK" evidence="3">
    <location>
        <begin position="861"/>
        <end position="893"/>
    </location>
</feature>
<dbReference type="Pfam" id="PF12796">
    <property type="entry name" value="Ank_2"/>
    <property type="match status" value="5"/>
</dbReference>
<evidence type="ECO:0000256" key="2">
    <source>
        <dbReference type="ARBA" id="ARBA00023043"/>
    </source>
</evidence>
<dbReference type="InterPro" id="IPR038305">
    <property type="entry name" value="HeLo_sf"/>
</dbReference>
<dbReference type="InterPro" id="IPR056884">
    <property type="entry name" value="NPHP3-like_N"/>
</dbReference>
<dbReference type="GO" id="GO:0005737">
    <property type="term" value="C:cytoplasm"/>
    <property type="evidence" value="ECO:0007669"/>
    <property type="project" value="TreeGrafter"/>
</dbReference>
<dbReference type="SUPFAM" id="SSF57850">
    <property type="entry name" value="RING/U-box"/>
    <property type="match status" value="1"/>
</dbReference>
<feature type="repeat" description="ANK" evidence="3">
    <location>
        <begin position="1059"/>
        <end position="1091"/>
    </location>
</feature>
<sequence>MEPAGLAVGIVGLVGLFNTCLDILDKFDSWRDYGSESRSLTAQFKAHKIQLERWGQAVGLGKDGLLDQHDRLLDDPQTLSTVKELLSAIRDICRYDDDALSEPKSVLKGHAHSRVPLESKRQKLSWALRDKAKRITQVEQFSSIVQTLHALIPTKGDHPGKVSKYPGPDGGNKVPGQLNAAFLVPGGCIAEFQRVLHRIEREIQAETKRDLQTWLLGSHLPNDRYEQYLENRMPRTCEWILDRHWFQDWSSPSFPNGHAKVLWVNGPAGFGKSVLCAKVIDWMSSVPDTPVAHFFFSSDIEREDPYVAIRSWVAQMMSHPTAFSLVRERWVAQERQKATRGDVIHLLREILMSIPGCTFFIDGLDECIWHKGNQTASDGDQVPVFMETLMRATANAASRLMITSRDEPEVRTCLPDKTYGAMLFEHKITPDDVRPDVLSYSQKLVNDELRKSTDTAKQSLSQKLASRCNGQFLWVKLQQKSLRRNSWKSHRELERVINSTPIGLEDIYERNWMKILKLPEEDRTRALSLLRWAAFSLRPLTVAEMTEALLISEDSDEVRTDQLPEHIDINYIDNGISFYCGSLLDIRRPQIDCDDGRKTVHLAHFSVKQYLLHNFSTDPRFLRLSLSPGSFTEPFENMLLSKMCLRYLNSAEVLQEHLKDEKVLGAFFAYAADSWHQHSSFSDPRDASVVKLVNQLFDTDRPNWMQWRKWFDSHDETSSKRRMNSYENSASPIYYAARLGLLDTVKFLIQNRKHNIEEKGILGRTALITACEEGQLQIAQFLIENGADINISDDDGWTPAIVATSNGHLDVFRLLLNNGADIEIADNNGWTPTIVASSNGHLDMVKVLLESRANIGVRNKKGWTPIIVAAANGHIELLKLLLDHGANINDADYRGWTLLAMAASKGHFEMVKLLLAHGVSISVANNNGRTPLHVASSMGHFDMAKLLLANGACVNSADMKGSTPIIMASSNGHVDLVRLLLESGSNINVSNREGWTPAIVASSNGYLDVVRLLLYNGANINITDTRTRAPLHFASSIGHSDVVELLINNGAHRNSTDDKGSAPIMLSSTNGHSDITSLLLEHGVNVDITDNDGRTSLIMAASLGYLDVARLLLDKGADINVADKTGGTPLHFAATDDHPSTAEFLLDYGAKTSVVDQGGYTPLHCASELGRLEVARQLLRSSEASLEIPDSTDRTPLFLAAARGHSQIIQLLISCGARTDLKDRYNTSALCAAIRNGHEQAVKLLISSELAPIDIEDGLGHNIVWWATRTGNFKIVELVRQWTKRMGIEVMDSDFSVKCTLVLPMQSSRSCDICTRLILSDCAYYRCTICYDFDICLECYEAGFECFDSSHEWAFRSLDNSV</sequence>
<feature type="repeat" description="ANK" evidence="3">
    <location>
        <begin position="894"/>
        <end position="926"/>
    </location>
</feature>
<evidence type="ECO:0000256" key="3">
    <source>
        <dbReference type="PROSITE-ProRule" id="PRU00023"/>
    </source>
</evidence>
<keyword evidence="1" id="KW-0677">Repeat</keyword>
<feature type="repeat" description="ANK" evidence="3">
    <location>
        <begin position="1192"/>
        <end position="1224"/>
    </location>
</feature>
<dbReference type="SMART" id="SM00248">
    <property type="entry name" value="ANK"/>
    <property type="match status" value="16"/>
</dbReference>
<dbReference type="Pfam" id="PF00023">
    <property type="entry name" value="Ank"/>
    <property type="match status" value="2"/>
</dbReference>
<evidence type="ECO:0000313" key="7">
    <source>
        <dbReference type="Proteomes" id="UP001148299"/>
    </source>
</evidence>
<evidence type="ECO:0000259" key="5">
    <source>
        <dbReference type="Pfam" id="PF24883"/>
    </source>
</evidence>
<feature type="repeat" description="ANK" evidence="3">
    <location>
        <begin position="927"/>
        <end position="959"/>
    </location>
</feature>
<dbReference type="EMBL" id="JAPZBR010000002">
    <property type="protein sequence ID" value="KAJ5362193.1"/>
    <property type="molecule type" value="Genomic_DNA"/>
</dbReference>
<dbReference type="Gene3D" id="3.40.50.300">
    <property type="entry name" value="P-loop containing nucleotide triphosphate hydrolases"/>
    <property type="match status" value="1"/>
</dbReference>
<accession>A0A9W9RL22</accession>